<dbReference type="RefSeq" id="WP_191728126.1">
    <property type="nucleotide sequence ID" value="NZ_JACSQJ010000001.1"/>
</dbReference>
<proteinExistence type="predicted"/>
<dbReference type="InterPro" id="IPR029058">
    <property type="entry name" value="AB_hydrolase_fold"/>
</dbReference>
<dbReference type="Pfam" id="PF00561">
    <property type="entry name" value="Abhydrolase_1"/>
    <property type="match status" value="1"/>
</dbReference>
<gene>
    <name evidence="3" type="ORF">H9645_02425</name>
</gene>
<reference evidence="3 4" key="1">
    <citation type="submission" date="2020-08" db="EMBL/GenBank/DDBJ databases">
        <title>A Genomic Blueprint of the Chicken Gut Microbiome.</title>
        <authorList>
            <person name="Gilroy R."/>
            <person name="Ravi A."/>
            <person name="Getino M."/>
            <person name="Pursley I."/>
            <person name="Horton D.L."/>
            <person name="Alikhan N.-F."/>
            <person name="Baker D."/>
            <person name="Gharbi K."/>
            <person name="Hall N."/>
            <person name="Watson M."/>
            <person name="Adriaenssens E.M."/>
            <person name="Foster-Nyarko E."/>
            <person name="Jarju S."/>
            <person name="Secka A."/>
            <person name="Antonio M."/>
            <person name="Oren A."/>
            <person name="Chaudhuri R."/>
            <person name="La Ragione R.M."/>
            <person name="Hildebrand F."/>
            <person name="Pallen M.J."/>
        </authorList>
    </citation>
    <scope>NUCLEOTIDE SEQUENCE [LARGE SCALE GENOMIC DNA]</scope>
    <source>
        <strain evidence="3 4">Sa2BVA3</strain>
    </source>
</reference>
<dbReference type="PANTHER" id="PTHR43433">
    <property type="entry name" value="HYDROLASE, ALPHA/BETA FOLD FAMILY PROTEIN"/>
    <property type="match status" value="1"/>
</dbReference>
<dbReference type="Proteomes" id="UP000647183">
    <property type="component" value="Unassembled WGS sequence"/>
</dbReference>
<evidence type="ECO:0000313" key="3">
    <source>
        <dbReference type="EMBL" id="MBD7986883.1"/>
    </source>
</evidence>
<keyword evidence="1" id="KW-0732">Signal</keyword>
<dbReference type="InterPro" id="IPR050471">
    <property type="entry name" value="AB_hydrolase"/>
</dbReference>
<accession>A0ABR8UFR9</accession>
<keyword evidence="3" id="KW-0378">Hydrolase</keyword>
<evidence type="ECO:0000259" key="2">
    <source>
        <dbReference type="Pfam" id="PF00561"/>
    </source>
</evidence>
<organism evidence="3 4">
    <name type="scientific">Luteimonas colneyensis</name>
    <dbReference type="NCBI Taxonomy" id="2762230"/>
    <lineage>
        <taxon>Bacteria</taxon>
        <taxon>Pseudomonadati</taxon>
        <taxon>Pseudomonadota</taxon>
        <taxon>Gammaproteobacteria</taxon>
        <taxon>Lysobacterales</taxon>
        <taxon>Lysobacteraceae</taxon>
        <taxon>Luteimonas</taxon>
    </lineage>
</organism>
<comment type="caution">
    <text evidence="3">The sequence shown here is derived from an EMBL/GenBank/DDBJ whole genome shotgun (WGS) entry which is preliminary data.</text>
</comment>
<name>A0ABR8UFR9_9GAMM</name>
<dbReference type="GO" id="GO:0016787">
    <property type="term" value="F:hydrolase activity"/>
    <property type="evidence" value="ECO:0007669"/>
    <property type="project" value="UniProtKB-KW"/>
</dbReference>
<dbReference type="InterPro" id="IPR000073">
    <property type="entry name" value="AB_hydrolase_1"/>
</dbReference>
<evidence type="ECO:0000313" key="4">
    <source>
        <dbReference type="Proteomes" id="UP000647183"/>
    </source>
</evidence>
<dbReference type="PANTHER" id="PTHR43433:SF4">
    <property type="entry name" value="NON-HEME CHLOROPEROXIDASE-RELATED"/>
    <property type="match status" value="1"/>
</dbReference>
<protein>
    <submittedName>
        <fullName evidence="3">Alpha/beta hydrolase</fullName>
    </submittedName>
</protein>
<feature type="chain" id="PRO_5046855858" evidence="1">
    <location>
        <begin position="24"/>
        <end position="278"/>
    </location>
</feature>
<evidence type="ECO:0000256" key="1">
    <source>
        <dbReference type="SAM" id="SignalP"/>
    </source>
</evidence>
<dbReference type="EMBL" id="JACSQJ010000001">
    <property type="protein sequence ID" value="MBD7986883.1"/>
    <property type="molecule type" value="Genomic_DNA"/>
</dbReference>
<keyword evidence="4" id="KW-1185">Reference proteome</keyword>
<sequence length="278" mass="29510">MPSIAPCRLLLAALCLWLPSVDAATSQTVRANGVEIAYDETGSGAPLVLIHGFGDCAAAWEPFTAEFAKHYRVISMELRGHGASGGFDGPFLFEASAGDLLALLDHLGLERVRALGISAGGMTLLHAAVREPGRIEAMAVIGAAHYFPEQAREVMRGVPGNVPPDVRASFDECASRGPAQAAGLLQRFHELKDNHEDIELLPAELGTIAARTLVVHGDRDVFFPVDIPVAMYGAIPGAQLWIVPGGDHVPIYGPHRAHFVETVLRFLAEPPEGPGAPP</sequence>
<feature type="domain" description="AB hydrolase-1" evidence="2">
    <location>
        <begin position="46"/>
        <end position="162"/>
    </location>
</feature>
<dbReference type="Gene3D" id="3.40.50.1820">
    <property type="entry name" value="alpha/beta hydrolase"/>
    <property type="match status" value="1"/>
</dbReference>
<dbReference type="SUPFAM" id="SSF53474">
    <property type="entry name" value="alpha/beta-Hydrolases"/>
    <property type="match status" value="1"/>
</dbReference>
<feature type="signal peptide" evidence="1">
    <location>
        <begin position="1"/>
        <end position="23"/>
    </location>
</feature>